<sequence length="227" mass="23163">MTRWGVFLGLVLFVTAVVVVLARSSARALDDELASVSGRALRWNVAVSQALVAILVLAGAWLVGVPWTALGLGSAIGPTGESLMLGLALGAPIALGNALLSRSLDAKFLRDAAVLRRRLAPDTAIGWVTLLDVVIPAVAVAEELLFRGALVGALAVGFPVSPWLLAVLSSLAFGAAHAAQGTMGIVVAGVLGFVLAIGFVLSGDLLVVIVAHVVVDVVEFAVHEGPV</sequence>
<keyword evidence="1" id="KW-0812">Transmembrane</keyword>
<dbReference type="KEGG" id="hsf:HLASA_0614"/>
<keyword evidence="3" id="KW-0378">Hydrolase</keyword>
<feature type="domain" description="CAAX prenyl protease 2/Lysostaphin resistance protein A-like" evidence="2">
    <location>
        <begin position="133"/>
        <end position="217"/>
    </location>
</feature>
<keyword evidence="1" id="KW-0472">Membrane</keyword>
<dbReference type="GO" id="GO:0006508">
    <property type="term" value="P:proteolysis"/>
    <property type="evidence" value="ECO:0007669"/>
    <property type="project" value="UniProtKB-KW"/>
</dbReference>
<evidence type="ECO:0000313" key="3">
    <source>
        <dbReference type="EMBL" id="ALG81515.1"/>
    </source>
</evidence>
<evidence type="ECO:0000256" key="1">
    <source>
        <dbReference type="SAM" id="Phobius"/>
    </source>
</evidence>
<keyword evidence="3" id="KW-0645">Protease</keyword>
<name>A0A0N9N1B4_9EURY</name>
<feature type="transmembrane region" description="Helical" evidence="1">
    <location>
        <begin position="185"/>
        <end position="215"/>
    </location>
</feature>
<feature type="transmembrane region" description="Helical" evidence="1">
    <location>
        <begin position="145"/>
        <end position="173"/>
    </location>
</feature>
<dbReference type="EMBL" id="CP011564">
    <property type="protein sequence ID" value="ALG81515.1"/>
    <property type="molecule type" value="Genomic_DNA"/>
</dbReference>
<gene>
    <name evidence="3" type="ORF">HLASA_0614</name>
</gene>
<feature type="transmembrane region" description="Helical" evidence="1">
    <location>
        <begin position="6"/>
        <end position="22"/>
    </location>
</feature>
<organism evidence="3 4">
    <name type="scientific">Halanaeroarchaeum sulfurireducens</name>
    <dbReference type="NCBI Taxonomy" id="1604004"/>
    <lineage>
        <taxon>Archaea</taxon>
        <taxon>Methanobacteriati</taxon>
        <taxon>Methanobacteriota</taxon>
        <taxon>Stenosarchaea group</taxon>
        <taxon>Halobacteria</taxon>
        <taxon>Halobacteriales</taxon>
        <taxon>Halobacteriaceae</taxon>
        <taxon>Halanaeroarchaeum</taxon>
    </lineage>
</organism>
<dbReference type="PATRIC" id="fig|1604004.5.peg.645"/>
<evidence type="ECO:0000259" key="2">
    <source>
        <dbReference type="Pfam" id="PF02517"/>
    </source>
</evidence>
<evidence type="ECO:0000313" key="4">
    <source>
        <dbReference type="Proteomes" id="UP000060390"/>
    </source>
</evidence>
<keyword evidence="1" id="KW-1133">Transmembrane helix</keyword>
<dbReference type="GeneID" id="26009979"/>
<dbReference type="Pfam" id="PF02517">
    <property type="entry name" value="Rce1-like"/>
    <property type="match status" value="1"/>
</dbReference>
<dbReference type="RefSeq" id="WP_054519527.1">
    <property type="nucleotide sequence ID" value="NZ_CP011564.1"/>
</dbReference>
<dbReference type="AlphaFoldDB" id="A0A0N9N1B4"/>
<reference evidence="3 4" key="2">
    <citation type="journal article" date="2016" name="Stand. Genomic Sci.">
        <title>Complete genome sequence of 'Halanaeroarchaeum sulfurireducens' M27-SA2, a sulfur-reducing and acetate-oxidizing haloarchaeon from the deep-sea hypersaline anoxic lake Medee.</title>
        <authorList>
            <person name="Messina E."/>
            <person name="Sorokin D.Y."/>
            <person name="Kublanov I.V."/>
            <person name="Toshchakov S."/>
            <person name="Lopatina A."/>
            <person name="Arcadi E."/>
            <person name="Smedile F."/>
            <person name="La Spada G."/>
            <person name="La Cono V."/>
            <person name="Yakimov M.M."/>
        </authorList>
    </citation>
    <scope>NUCLEOTIDE SEQUENCE [LARGE SCALE GENOMIC DNA]</scope>
    <source>
        <strain evidence="3 4">M27-SA2</strain>
    </source>
</reference>
<reference evidence="4" key="1">
    <citation type="submission" date="2015-05" db="EMBL/GenBank/DDBJ databases">
        <title>Complete genome sequence of Halanaeroarchaeum sulfurireducens type strain M27-SA2, a sulfate-reducer haloarchaeon from marine anoxic lake Medee.</title>
        <authorList>
            <person name="Messina E."/>
            <person name="Kublanov I.V."/>
            <person name="Toshchakov S."/>
            <person name="Arcadi E."/>
            <person name="La Spada G."/>
            <person name="La Cono V."/>
            <person name="Yakimov M.M."/>
        </authorList>
    </citation>
    <scope>NUCLEOTIDE SEQUENCE [LARGE SCALE GENOMIC DNA]</scope>
    <source>
        <strain evidence="4">M27-SA2</strain>
    </source>
</reference>
<feature type="transmembrane region" description="Helical" evidence="1">
    <location>
        <begin position="120"/>
        <end position="139"/>
    </location>
</feature>
<dbReference type="STRING" id="1604004.HLASA_0614"/>
<dbReference type="GO" id="GO:0080120">
    <property type="term" value="P:CAAX-box protein maturation"/>
    <property type="evidence" value="ECO:0007669"/>
    <property type="project" value="UniProtKB-ARBA"/>
</dbReference>
<feature type="transmembrane region" description="Helical" evidence="1">
    <location>
        <begin position="43"/>
        <end position="63"/>
    </location>
</feature>
<dbReference type="InterPro" id="IPR003675">
    <property type="entry name" value="Rce1/LyrA-like_dom"/>
</dbReference>
<dbReference type="GO" id="GO:0004175">
    <property type="term" value="F:endopeptidase activity"/>
    <property type="evidence" value="ECO:0007669"/>
    <property type="project" value="UniProtKB-ARBA"/>
</dbReference>
<feature type="transmembrane region" description="Helical" evidence="1">
    <location>
        <begin position="83"/>
        <end position="100"/>
    </location>
</feature>
<proteinExistence type="predicted"/>
<dbReference type="Proteomes" id="UP000060390">
    <property type="component" value="Chromosome"/>
</dbReference>
<accession>A0A0N9N1B4</accession>
<protein>
    <submittedName>
        <fullName evidence="3">Metal-dependent membrane protease</fullName>
    </submittedName>
</protein>